<evidence type="ECO:0000313" key="2">
    <source>
        <dbReference type="EMBL" id="MBM6819212.1"/>
    </source>
</evidence>
<reference evidence="2 3" key="1">
    <citation type="journal article" date="2021" name="Sci. Rep.">
        <title>The distribution of antibiotic resistance genes in chicken gut microbiota commensals.</title>
        <authorList>
            <person name="Juricova H."/>
            <person name="Matiasovicova J."/>
            <person name="Kubasova T."/>
            <person name="Cejkova D."/>
            <person name="Rychlik I."/>
        </authorList>
    </citation>
    <scope>NUCLEOTIDE SEQUENCE [LARGE SCALE GENOMIC DNA]</scope>
    <source>
        <strain evidence="2 3">An435</strain>
    </source>
</reference>
<gene>
    <name evidence="2" type="ORF">H6A19_07660</name>
</gene>
<name>A0ABS2FGR9_9CLOT</name>
<accession>A0ABS2FGR9</accession>
<comment type="caution">
    <text evidence="2">The sequence shown here is derived from an EMBL/GenBank/DDBJ whole genome shotgun (WGS) entry which is preliminary data.</text>
</comment>
<dbReference type="InterPro" id="IPR031705">
    <property type="entry name" value="Glyco_hydro_36_C"/>
</dbReference>
<dbReference type="InterPro" id="IPR013780">
    <property type="entry name" value="Glyco_hydro_b"/>
</dbReference>
<dbReference type="EMBL" id="JACJLL010000037">
    <property type="protein sequence ID" value="MBM6819212.1"/>
    <property type="molecule type" value="Genomic_DNA"/>
</dbReference>
<dbReference type="Proteomes" id="UP000767334">
    <property type="component" value="Unassembled WGS sequence"/>
</dbReference>
<sequence length="139" mass="15940">MEINIIENNNLLNMIYINTNEEVSNNKFIKTISGIVTKNNFLDDANYYTINNLTKNNTLKCFEVVSKDKSEVLLNFEGLSLENISNSKRLRLKNLNEDSVYVNLETKEVFSGGALMYYGVNIKKLFQNSSSNTIHLKML</sequence>
<dbReference type="Gene3D" id="2.60.40.1180">
    <property type="entry name" value="Golgi alpha-mannosidase II"/>
    <property type="match status" value="1"/>
</dbReference>
<feature type="domain" description="Glycosyl hydrolase family 36 C-terminal" evidence="1">
    <location>
        <begin position="61"/>
        <end position="136"/>
    </location>
</feature>
<evidence type="ECO:0000259" key="1">
    <source>
        <dbReference type="Pfam" id="PF16874"/>
    </source>
</evidence>
<organism evidence="2 3">
    <name type="scientific">Clostridium saudiense</name>
    <dbReference type="NCBI Taxonomy" id="1414720"/>
    <lineage>
        <taxon>Bacteria</taxon>
        <taxon>Bacillati</taxon>
        <taxon>Bacillota</taxon>
        <taxon>Clostridia</taxon>
        <taxon>Eubacteriales</taxon>
        <taxon>Clostridiaceae</taxon>
        <taxon>Clostridium</taxon>
    </lineage>
</organism>
<proteinExistence type="predicted"/>
<dbReference type="RefSeq" id="WP_195515127.1">
    <property type="nucleotide sequence ID" value="NZ_JACJLL010000037.1"/>
</dbReference>
<protein>
    <submittedName>
        <fullName evidence="2">GH36 C-terminal domain-containing protein</fullName>
    </submittedName>
</protein>
<dbReference type="Pfam" id="PF16874">
    <property type="entry name" value="Glyco_hydro_36C"/>
    <property type="match status" value="1"/>
</dbReference>
<evidence type="ECO:0000313" key="3">
    <source>
        <dbReference type="Proteomes" id="UP000767334"/>
    </source>
</evidence>
<keyword evidence="3" id="KW-1185">Reference proteome</keyword>